<feature type="region of interest" description="Disordered" evidence="1">
    <location>
        <begin position="1"/>
        <end position="26"/>
    </location>
</feature>
<dbReference type="AlphaFoldDB" id="A0A3L8S6X4"/>
<evidence type="ECO:0000313" key="3">
    <source>
        <dbReference type="Proteomes" id="UP000276834"/>
    </source>
</evidence>
<organism evidence="2 3">
    <name type="scientific">Chloebia gouldiae</name>
    <name type="common">Gouldian finch</name>
    <name type="synonym">Erythrura gouldiae</name>
    <dbReference type="NCBI Taxonomy" id="44316"/>
    <lineage>
        <taxon>Eukaryota</taxon>
        <taxon>Metazoa</taxon>
        <taxon>Chordata</taxon>
        <taxon>Craniata</taxon>
        <taxon>Vertebrata</taxon>
        <taxon>Euteleostomi</taxon>
        <taxon>Archelosauria</taxon>
        <taxon>Archosauria</taxon>
        <taxon>Dinosauria</taxon>
        <taxon>Saurischia</taxon>
        <taxon>Theropoda</taxon>
        <taxon>Coelurosauria</taxon>
        <taxon>Aves</taxon>
        <taxon>Neognathae</taxon>
        <taxon>Neoaves</taxon>
        <taxon>Telluraves</taxon>
        <taxon>Australaves</taxon>
        <taxon>Passeriformes</taxon>
        <taxon>Passeroidea</taxon>
        <taxon>Passeridae</taxon>
        <taxon>Chloebia</taxon>
    </lineage>
</organism>
<feature type="non-terminal residue" evidence="2">
    <location>
        <position position="1"/>
    </location>
</feature>
<name>A0A3L8S6X4_CHLGU</name>
<protein>
    <submittedName>
        <fullName evidence="2">Uncharacterized protein</fullName>
    </submittedName>
</protein>
<dbReference type="EMBL" id="QUSF01000049">
    <property type="protein sequence ID" value="RLV97931.1"/>
    <property type="molecule type" value="Genomic_DNA"/>
</dbReference>
<evidence type="ECO:0000313" key="2">
    <source>
        <dbReference type="EMBL" id="RLV97931.1"/>
    </source>
</evidence>
<accession>A0A3L8S6X4</accession>
<dbReference type="STRING" id="44316.ENSEGOP00005015630"/>
<reference evidence="2 3" key="1">
    <citation type="journal article" date="2018" name="Proc. R. Soc. B">
        <title>A non-coding region near Follistatin controls head colour polymorphism in the Gouldian finch.</title>
        <authorList>
            <person name="Toomey M.B."/>
            <person name="Marques C.I."/>
            <person name="Andrade P."/>
            <person name="Araujo P.M."/>
            <person name="Sabatino S."/>
            <person name="Gazda M.A."/>
            <person name="Afonso S."/>
            <person name="Lopes R.J."/>
            <person name="Corbo J.C."/>
            <person name="Carneiro M."/>
        </authorList>
    </citation>
    <scope>NUCLEOTIDE SEQUENCE [LARGE SCALE GENOMIC DNA]</scope>
    <source>
        <strain evidence="2">Red01</strain>
        <tissue evidence="2">Muscle</tissue>
    </source>
</reference>
<sequence>GVPGPGAAPADSAGQIKAGGGAAGREGRRIADVPLELSDMSLLSSVAEARQLVDAAYKRTREQ</sequence>
<gene>
    <name evidence="2" type="ORF">DV515_00011259</name>
</gene>
<evidence type="ECO:0000256" key="1">
    <source>
        <dbReference type="SAM" id="MobiDB-lite"/>
    </source>
</evidence>
<dbReference type="Proteomes" id="UP000276834">
    <property type="component" value="Unassembled WGS sequence"/>
</dbReference>
<feature type="compositionally biased region" description="Low complexity" evidence="1">
    <location>
        <begin position="1"/>
        <end position="10"/>
    </location>
</feature>
<comment type="caution">
    <text evidence="2">The sequence shown here is derived from an EMBL/GenBank/DDBJ whole genome shotgun (WGS) entry which is preliminary data.</text>
</comment>
<keyword evidence="3" id="KW-1185">Reference proteome</keyword>
<feature type="non-terminal residue" evidence="2">
    <location>
        <position position="63"/>
    </location>
</feature>
<proteinExistence type="predicted"/>